<keyword evidence="3" id="KW-1003">Cell membrane</keyword>
<feature type="domain" description="Putative zinc-finger" evidence="13">
    <location>
        <begin position="4"/>
        <end position="36"/>
    </location>
</feature>
<evidence type="ECO:0000256" key="2">
    <source>
        <dbReference type="ARBA" id="ARBA00004236"/>
    </source>
</evidence>
<dbReference type="PANTHER" id="PTHR37461:SF1">
    <property type="entry name" value="ANTI-SIGMA-K FACTOR RSKA"/>
    <property type="match status" value="1"/>
</dbReference>
<dbReference type="InterPro" id="IPR027383">
    <property type="entry name" value="Znf_put"/>
</dbReference>
<dbReference type="EMBL" id="JBHSKF010000019">
    <property type="protein sequence ID" value="MFC5290832.1"/>
    <property type="molecule type" value="Genomic_DNA"/>
</dbReference>
<protein>
    <recommendedName>
        <fullName evidence="10">Regulator of SigK</fullName>
    </recommendedName>
    <alternativeName>
        <fullName evidence="9">Sigma-K anti-sigma factor RskA</fullName>
    </alternativeName>
</protein>
<keyword evidence="7 11" id="KW-0472">Membrane</keyword>
<evidence type="ECO:0000256" key="6">
    <source>
        <dbReference type="ARBA" id="ARBA00023015"/>
    </source>
</evidence>
<evidence type="ECO:0000256" key="10">
    <source>
        <dbReference type="ARBA" id="ARBA00030803"/>
    </source>
</evidence>
<keyword evidence="15" id="KW-1185">Reference proteome</keyword>
<dbReference type="Proteomes" id="UP001596157">
    <property type="component" value="Unassembled WGS sequence"/>
</dbReference>
<dbReference type="RefSeq" id="WP_378250735.1">
    <property type="nucleotide sequence ID" value="NZ_JBHSKF010000019.1"/>
</dbReference>
<keyword evidence="5 11" id="KW-1133">Transmembrane helix</keyword>
<evidence type="ECO:0000256" key="1">
    <source>
        <dbReference type="ARBA" id="ARBA00004167"/>
    </source>
</evidence>
<sequence>MNADIHALTGAYALNAIPELERAAFERHLAECDPCAQEVAELQATAARLGESVAEAPRPELKAAVMASIGQTRQLPPLGGDGAQTPAARRVPWSTRILGMAAAVLLVASVAMGVALYRTQNDLTDSRAQAAAMSEILSAGDAKMISGSAGGLSGTVVYSRERGDVLLLASGVPAAPEGKDFQVWLMGGDTPFHSVGLVSAGADGRVTVLDDTGEVASATNIGITVEPDGGSDQPTTLPIMEMTLD</sequence>
<proteinExistence type="predicted"/>
<keyword evidence="8" id="KW-0804">Transcription</keyword>
<dbReference type="InterPro" id="IPR041916">
    <property type="entry name" value="Anti_sigma_zinc_sf"/>
</dbReference>
<dbReference type="InterPro" id="IPR018764">
    <property type="entry name" value="RskA_C"/>
</dbReference>
<gene>
    <name evidence="14" type="ORF">ACFPM7_27610</name>
</gene>
<evidence type="ECO:0000256" key="9">
    <source>
        <dbReference type="ARBA" id="ARBA00029829"/>
    </source>
</evidence>
<evidence type="ECO:0000259" key="13">
    <source>
        <dbReference type="Pfam" id="PF13490"/>
    </source>
</evidence>
<evidence type="ECO:0000256" key="3">
    <source>
        <dbReference type="ARBA" id="ARBA00022475"/>
    </source>
</evidence>
<evidence type="ECO:0000256" key="4">
    <source>
        <dbReference type="ARBA" id="ARBA00022692"/>
    </source>
</evidence>
<keyword evidence="4 11" id="KW-0812">Transmembrane</keyword>
<keyword evidence="6" id="KW-0805">Transcription regulation</keyword>
<dbReference type="PANTHER" id="PTHR37461">
    <property type="entry name" value="ANTI-SIGMA-K FACTOR RSKA"/>
    <property type="match status" value="1"/>
</dbReference>
<dbReference type="Pfam" id="PF13490">
    <property type="entry name" value="zf-HC2"/>
    <property type="match status" value="1"/>
</dbReference>
<evidence type="ECO:0000259" key="12">
    <source>
        <dbReference type="Pfam" id="PF10099"/>
    </source>
</evidence>
<dbReference type="Pfam" id="PF10099">
    <property type="entry name" value="RskA_C"/>
    <property type="match status" value="1"/>
</dbReference>
<dbReference type="InterPro" id="IPR051474">
    <property type="entry name" value="Anti-sigma-K/W_factor"/>
</dbReference>
<reference evidence="15" key="1">
    <citation type="journal article" date="2019" name="Int. J. Syst. Evol. Microbiol.">
        <title>The Global Catalogue of Microorganisms (GCM) 10K type strain sequencing project: providing services to taxonomists for standard genome sequencing and annotation.</title>
        <authorList>
            <consortium name="The Broad Institute Genomics Platform"/>
            <consortium name="The Broad Institute Genome Sequencing Center for Infectious Disease"/>
            <person name="Wu L."/>
            <person name="Ma J."/>
        </authorList>
    </citation>
    <scope>NUCLEOTIDE SEQUENCE [LARGE SCALE GENOMIC DNA]</scope>
    <source>
        <strain evidence="15">CCUG 59778</strain>
    </source>
</reference>
<dbReference type="Gene3D" id="1.10.10.1320">
    <property type="entry name" value="Anti-sigma factor, zinc-finger domain"/>
    <property type="match status" value="1"/>
</dbReference>
<name>A0ABW0EU55_9PSEU</name>
<accession>A0ABW0EU55</accession>
<evidence type="ECO:0000256" key="5">
    <source>
        <dbReference type="ARBA" id="ARBA00022989"/>
    </source>
</evidence>
<evidence type="ECO:0000256" key="8">
    <source>
        <dbReference type="ARBA" id="ARBA00023163"/>
    </source>
</evidence>
<evidence type="ECO:0000313" key="14">
    <source>
        <dbReference type="EMBL" id="MFC5290832.1"/>
    </source>
</evidence>
<evidence type="ECO:0000313" key="15">
    <source>
        <dbReference type="Proteomes" id="UP001596157"/>
    </source>
</evidence>
<comment type="subcellular location">
    <subcellularLocation>
        <location evidence="2">Cell membrane</location>
    </subcellularLocation>
    <subcellularLocation>
        <location evidence="1">Membrane</location>
        <topology evidence="1">Single-pass membrane protein</topology>
    </subcellularLocation>
</comment>
<feature type="transmembrane region" description="Helical" evidence="11">
    <location>
        <begin position="97"/>
        <end position="117"/>
    </location>
</feature>
<evidence type="ECO:0000256" key="7">
    <source>
        <dbReference type="ARBA" id="ARBA00023136"/>
    </source>
</evidence>
<organism evidence="14 15">
    <name type="scientific">Actinokineospora guangxiensis</name>
    <dbReference type="NCBI Taxonomy" id="1490288"/>
    <lineage>
        <taxon>Bacteria</taxon>
        <taxon>Bacillati</taxon>
        <taxon>Actinomycetota</taxon>
        <taxon>Actinomycetes</taxon>
        <taxon>Pseudonocardiales</taxon>
        <taxon>Pseudonocardiaceae</taxon>
        <taxon>Actinokineospora</taxon>
    </lineage>
</organism>
<feature type="domain" description="Anti-sigma K factor RskA C-terminal" evidence="12">
    <location>
        <begin position="99"/>
        <end position="239"/>
    </location>
</feature>
<evidence type="ECO:0000256" key="11">
    <source>
        <dbReference type="SAM" id="Phobius"/>
    </source>
</evidence>
<comment type="caution">
    <text evidence="14">The sequence shown here is derived from an EMBL/GenBank/DDBJ whole genome shotgun (WGS) entry which is preliminary data.</text>
</comment>